<organism evidence="2 3">
    <name type="scientific">Anaeramoeba ignava</name>
    <name type="common">Anaerobic marine amoeba</name>
    <dbReference type="NCBI Taxonomy" id="1746090"/>
    <lineage>
        <taxon>Eukaryota</taxon>
        <taxon>Metamonada</taxon>
        <taxon>Anaeramoebidae</taxon>
        <taxon>Anaeramoeba</taxon>
    </lineage>
</organism>
<evidence type="ECO:0000256" key="1">
    <source>
        <dbReference type="SAM" id="MobiDB-lite"/>
    </source>
</evidence>
<dbReference type="EMBL" id="JAPDFW010000055">
    <property type="protein sequence ID" value="KAJ5078058.1"/>
    <property type="molecule type" value="Genomic_DNA"/>
</dbReference>
<comment type="caution">
    <text evidence="2">The sequence shown here is derived from an EMBL/GenBank/DDBJ whole genome shotgun (WGS) entry which is preliminary data.</text>
</comment>
<dbReference type="Proteomes" id="UP001149090">
    <property type="component" value="Unassembled WGS sequence"/>
</dbReference>
<evidence type="ECO:0000313" key="3">
    <source>
        <dbReference type="Proteomes" id="UP001149090"/>
    </source>
</evidence>
<gene>
    <name evidence="2" type="ORF">M0811_05315</name>
</gene>
<name>A0A9Q0RFU4_ANAIG</name>
<protein>
    <submittedName>
        <fullName evidence="2">Uncharacterized protein</fullName>
    </submittedName>
</protein>
<dbReference type="AlphaFoldDB" id="A0A9Q0RFU4"/>
<reference evidence="2" key="1">
    <citation type="submission" date="2022-10" db="EMBL/GenBank/DDBJ databases">
        <title>Novel sulphate-reducing endosymbionts in the free-living metamonad Anaeramoeba.</title>
        <authorList>
            <person name="Jerlstrom-Hultqvist J."/>
            <person name="Cepicka I."/>
            <person name="Gallot-Lavallee L."/>
            <person name="Salas-Leiva D."/>
            <person name="Curtis B.A."/>
            <person name="Zahonova K."/>
            <person name="Pipaliya S."/>
            <person name="Dacks J."/>
            <person name="Roger A.J."/>
        </authorList>
    </citation>
    <scope>NUCLEOTIDE SEQUENCE</scope>
    <source>
        <strain evidence="2">BMAN</strain>
    </source>
</reference>
<evidence type="ECO:0000313" key="2">
    <source>
        <dbReference type="EMBL" id="KAJ5078058.1"/>
    </source>
</evidence>
<accession>A0A9Q0RFU4</accession>
<keyword evidence="3" id="KW-1185">Reference proteome</keyword>
<proteinExistence type="predicted"/>
<sequence>MHKGCPMRKFWKHHGMFGMHHPMHHGMFGGMNHGFGMHHPMHHGFDMHHGMFGMNHPMFDMNMNQMSPFNYNQFDQYPSQFQQNPFVQEQEQEDEYQDEKPWKKFTKKGKKAKNDFGRRQGRRGRRGMGMEMQQFEDEMNENIPPQQEQEPKEKK</sequence>
<feature type="region of interest" description="Disordered" evidence="1">
    <location>
        <begin position="87"/>
        <end position="155"/>
    </location>
</feature>